<dbReference type="Pfam" id="PF20554">
    <property type="entry name" value="DUF6766"/>
    <property type="match status" value="1"/>
</dbReference>
<keyword evidence="3" id="KW-1185">Reference proteome</keyword>
<sequence>MAPRRPALTFVGSSWVPGPMSYENIEPDPRRDHPPNTHVRRWGAVYLLLILFLGSWLGQFFTQLSEFKSDQQEHGQPFSLGDFWPNFFASTFENWQSEWLQLVFQAILLLGAKHFLFRVEAEDMERLEAKVDKISQQLRERPLERT</sequence>
<dbReference type="AlphaFoldDB" id="A0A561BUT7"/>
<keyword evidence="1" id="KW-1133">Transmembrane helix</keyword>
<feature type="transmembrane region" description="Helical" evidence="1">
    <location>
        <begin position="43"/>
        <end position="61"/>
    </location>
</feature>
<gene>
    <name evidence="2" type="ORF">FB561_3811</name>
</gene>
<accession>A0A561BUT7</accession>
<name>A0A561BUT7_9ACTN</name>
<proteinExistence type="predicted"/>
<evidence type="ECO:0000313" key="3">
    <source>
        <dbReference type="Proteomes" id="UP000318380"/>
    </source>
</evidence>
<dbReference type="Proteomes" id="UP000318380">
    <property type="component" value="Unassembled WGS sequence"/>
</dbReference>
<keyword evidence="1" id="KW-0812">Transmembrane</keyword>
<reference evidence="2 3" key="1">
    <citation type="submission" date="2019-06" db="EMBL/GenBank/DDBJ databases">
        <title>Sequencing the genomes of 1000 actinobacteria strains.</title>
        <authorList>
            <person name="Klenk H.-P."/>
        </authorList>
    </citation>
    <scope>NUCLEOTIDE SEQUENCE [LARGE SCALE GENOMIC DNA]</scope>
    <source>
        <strain evidence="2 3">DSM 24683</strain>
    </source>
</reference>
<evidence type="ECO:0000256" key="1">
    <source>
        <dbReference type="SAM" id="Phobius"/>
    </source>
</evidence>
<keyword evidence="1" id="KW-0472">Membrane</keyword>
<comment type="caution">
    <text evidence="2">The sequence shown here is derived from an EMBL/GenBank/DDBJ whole genome shotgun (WGS) entry which is preliminary data.</text>
</comment>
<organism evidence="2 3">
    <name type="scientific">Kribbella amoyensis</name>
    <dbReference type="NCBI Taxonomy" id="996641"/>
    <lineage>
        <taxon>Bacteria</taxon>
        <taxon>Bacillati</taxon>
        <taxon>Actinomycetota</taxon>
        <taxon>Actinomycetes</taxon>
        <taxon>Propionibacteriales</taxon>
        <taxon>Kribbellaceae</taxon>
        <taxon>Kribbella</taxon>
    </lineage>
</organism>
<dbReference type="InterPro" id="IPR046657">
    <property type="entry name" value="DUF6766"/>
</dbReference>
<dbReference type="EMBL" id="VIVK01000001">
    <property type="protein sequence ID" value="TWD82674.1"/>
    <property type="molecule type" value="Genomic_DNA"/>
</dbReference>
<evidence type="ECO:0000313" key="2">
    <source>
        <dbReference type="EMBL" id="TWD82674.1"/>
    </source>
</evidence>
<protein>
    <submittedName>
        <fullName evidence="2">Uncharacterized protein</fullName>
    </submittedName>
</protein>